<evidence type="ECO:0000313" key="4">
    <source>
        <dbReference type="EMBL" id="WUS22508.1"/>
    </source>
</evidence>
<protein>
    <submittedName>
        <fullName evidence="4">Flavin reductase family protein</fullName>
    </submittedName>
</protein>
<dbReference type="GO" id="GO:0010181">
    <property type="term" value="F:FMN binding"/>
    <property type="evidence" value="ECO:0007669"/>
    <property type="project" value="InterPro"/>
</dbReference>
<dbReference type="InterPro" id="IPR012349">
    <property type="entry name" value="Split_barrel_FMN-bd"/>
</dbReference>
<name>A0A640RXT7_9ACTN</name>
<organism evidence="3 5">
    <name type="scientific">Streptomyces caniferus</name>
    <dbReference type="NCBI Taxonomy" id="285557"/>
    <lineage>
        <taxon>Bacteria</taxon>
        <taxon>Bacillati</taxon>
        <taxon>Actinomycetota</taxon>
        <taxon>Actinomycetes</taxon>
        <taxon>Kitasatosporales</taxon>
        <taxon>Streptomycetaceae</taxon>
        <taxon>Streptomyces</taxon>
    </lineage>
</organism>
<reference evidence="3 5" key="1">
    <citation type="submission" date="2019-12" db="EMBL/GenBank/DDBJ databases">
        <title>Whole genome shotgun sequence of Streptomyces caniferus NBRC 15389.</title>
        <authorList>
            <person name="Ichikawa N."/>
            <person name="Kimura A."/>
            <person name="Kitahashi Y."/>
            <person name="Komaki H."/>
            <person name="Tamura T."/>
        </authorList>
    </citation>
    <scope>NUCLEOTIDE SEQUENCE [LARGE SCALE GENOMIC DNA]</scope>
    <source>
        <strain evidence="3 5">NBRC 15389</strain>
    </source>
</reference>
<dbReference type="GO" id="GO:0006208">
    <property type="term" value="P:pyrimidine nucleobase catabolic process"/>
    <property type="evidence" value="ECO:0007669"/>
    <property type="project" value="TreeGrafter"/>
</dbReference>
<accession>A0A640RXT7</accession>
<dbReference type="Proteomes" id="UP001432292">
    <property type="component" value="Chromosome"/>
</dbReference>
<dbReference type="OrthoDB" id="9792858at2"/>
<evidence type="ECO:0000313" key="6">
    <source>
        <dbReference type="Proteomes" id="UP001432292"/>
    </source>
</evidence>
<dbReference type="SUPFAM" id="SSF50475">
    <property type="entry name" value="FMN-binding split barrel"/>
    <property type="match status" value="1"/>
</dbReference>
<dbReference type="RefSeq" id="WP_159469173.1">
    <property type="nucleotide sequence ID" value="NZ_BAAATH010000036.1"/>
</dbReference>
<dbReference type="PANTHER" id="PTHR30466">
    <property type="entry name" value="FLAVIN REDUCTASE"/>
    <property type="match status" value="1"/>
</dbReference>
<dbReference type="EMBL" id="BLIN01000001">
    <property type="protein sequence ID" value="GFE04033.1"/>
    <property type="molecule type" value="Genomic_DNA"/>
</dbReference>
<dbReference type="Pfam" id="PF01613">
    <property type="entry name" value="Flavin_Reduct"/>
    <property type="match status" value="1"/>
</dbReference>
<dbReference type="AlphaFoldDB" id="A0A640RXT7"/>
<dbReference type="InterPro" id="IPR050268">
    <property type="entry name" value="NADH-dep_flavin_reductase"/>
</dbReference>
<gene>
    <name evidence="4" type="ORF">OG727_09570</name>
    <name evidence="3" type="ORF">Scani_03010</name>
</gene>
<evidence type="ECO:0000256" key="1">
    <source>
        <dbReference type="ARBA" id="ARBA00023002"/>
    </source>
</evidence>
<dbReference type="PANTHER" id="PTHR30466:SF1">
    <property type="entry name" value="FMN REDUCTASE (NADH) RUTF"/>
    <property type="match status" value="1"/>
</dbReference>
<dbReference type="EMBL" id="CP108473">
    <property type="protein sequence ID" value="WUS22508.1"/>
    <property type="molecule type" value="Genomic_DNA"/>
</dbReference>
<evidence type="ECO:0000313" key="3">
    <source>
        <dbReference type="EMBL" id="GFE04033.1"/>
    </source>
</evidence>
<evidence type="ECO:0000313" key="5">
    <source>
        <dbReference type="Proteomes" id="UP000435837"/>
    </source>
</evidence>
<dbReference type="GeneID" id="96638773"/>
<keyword evidence="1" id="KW-0560">Oxidoreductase</keyword>
<keyword evidence="6" id="KW-1185">Reference proteome</keyword>
<feature type="domain" description="Flavin reductase like" evidence="2">
    <location>
        <begin position="17"/>
        <end position="161"/>
    </location>
</feature>
<dbReference type="SMART" id="SM00903">
    <property type="entry name" value="Flavin_Reduct"/>
    <property type="match status" value="1"/>
</dbReference>
<sequence>MTTAAPTVGARQLRTALRGHASGVAVLTAATPAGPAGVTITSFTSVSAEPALVSFALAETSSTWARIKDCHRFGIQLLGAAQREVAERFAAAGVDRFAPPTRWHTGPHGVPLLDDCAAWLVGTRHHQLELGDHQLIVCAVEHVRIGAAGDSLVHLHGGLHAAPGVRAGGEGPGSVEG</sequence>
<reference evidence="4" key="2">
    <citation type="submission" date="2022-10" db="EMBL/GenBank/DDBJ databases">
        <title>The complete genomes of actinobacterial strains from the NBC collection.</title>
        <authorList>
            <person name="Joergensen T.S."/>
            <person name="Alvarez Arevalo M."/>
            <person name="Sterndorff E.B."/>
            <person name="Faurdal D."/>
            <person name="Vuksanovic O."/>
            <person name="Mourched A.-S."/>
            <person name="Charusanti P."/>
            <person name="Shaw S."/>
            <person name="Blin K."/>
            <person name="Weber T."/>
        </authorList>
    </citation>
    <scope>NUCLEOTIDE SEQUENCE</scope>
    <source>
        <strain evidence="4">NBC_01256</strain>
    </source>
</reference>
<proteinExistence type="predicted"/>
<dbReference type="InterPro" id="IPR002563">
    <property type="entry name" value="Flavin_Rdtase-like_dom"/>
</dbReference>
<dbReference type="GO" id="GO:0042602">
    <property type="term" value="F:riboflavin reductase (NADPH) activity"/>
    <property type="evidence" value="ECO:0007669"/>
    <property type="project" value="TreeGrafter"/>
</dbReference>
<dbReference type="Proteomes" id="UP000435837">
    <property type="component" value="Unassembled WGS sequence"/>
</dbReference>
<evidence type="ECO:0000259" key="2">
    <source>
        <dbReference type="SMART" id="SM00903"/>
    </source>
</evidence>
<dbReference type="Gene3D" id="2.30.110.10">
    <property type="entry name" value="Electron Transport, Fmn-binding Protein, Chain A"/>
    <property type="match status" value="1"/>
</dbReference>